<reference evidence="4 5" key="1">
    <citation type="submission" date="2024-08" db="EMBL/GenBank/DDBJ databases">
        <title>Draft Genome Sequence of Legionella lytica strain DSB2004, Isolated From a Fire Sprinkler System.</title>
        <authorList>
            <person name="Everhart A.D."/>
            <person name="Kidane D.T."/>
            <person name="Farone A.L."/>
            <person name="Farone M.B."/>
        </authorList>
    </citation>
    <scope>NUCLEOTIDE SEQUENCE [LARGE SCALE GENOMIC DNA]</scope>
    <source>
        <strain evidence="4 5">DSB2004</strain>
    </source>
</reference>
<feature type="domain" description="Methyltransferase" evidence="3">
    <location>
        <begin position="95"/>
        <end position="176"/>
    </location>
</feature>
<organism evidence="4 5">
    <name type="scientific">Legionella lytica</name>
    <dbReference type="NCBI Taxonomy" id="96232"/>
    <lineage>
        <taxon>Bacteria</taxon>
        <taxon>Pseudomonadati</taxon>
        <taxon>Pseudomonadota</taxon>
        <taxon>Gammaproteobacteria</taxon>
        <taxon>Legionellales</taxon>
        <taxon>Legionellaceae</taxon>
        <taxon>Legionella</taxon>
    </lineage>
</organism>
<dbReference type="Gene3D" id="3.40.50.150">
    <property type="entry name" value="Vaccinia Virus protein VP39"/>
    <property type="match status" value="1"/>
</dbReference>
<evidence type="ECO:0000313" key="4">
    <source>
        <dbReference type="EMBL" id="MFJ1269977.1"/>
    </source>
</evidence>
<protein>
    <submittedName>
        <fullName evidence="4">Trans-aconitate 2-methyltransferase</fullName>
    </submittedName>
</protein>
<dbReference type="CDD" id="cd02440">
    <property type="entry name" value="AdoMet_MTases"/>
    <property type="match status" value="1"/>
</dbReference>
<dbReference type="SUPFAM" id="SSF53335">
    <property type="entry name" value="S-adenosyl-L-methionine-dependent methyltransferases"/>
    <property type="match status" value="1"/>
</dbReference>
<dbReference type="InterPro" id="IPR041698">
    <property type="entry name" value="Methyltransf_25"/>
</dbReference>
<dbReference type="Proteomes" id="UP001615550">
    <property type="component" value="Unassembled WGS sequence"/>
</dbReference>
<name>A0ABW8DB74_9GAMM</name>
<keyword evidence="5" id="KW-1185">Reference proteome</keyword>
<keyword evidence="2" id="KW-0808">Transferase</keyword>
<dbReference type="Pfam" id="PF13649">
    <property type="entry name" value="Methyltransf_25"/>
    <property type="match status" value="1"/>
</dbReference>
<dbReference type="PANTHER" id="PTHR43861:SF1">
    <property type="entry name" value="TRANS-ACONITATE 2-METHYLTRANSFERASE"/>
    <property type="match status" value="1"/>
</dbReference>
<dbReference type="RefSeq" id="WP_400188789.1">
    <property type="nucleotide sequence ID" value="NZ_JBGORX010000011.1"/>
</dbReference>
<evidence type="ECO:0000313" key="5">
    <source>
        <dbReference type="Proteomes" id="UP001615550"/>
    </source>
</evidence>
<proteinExistence type="predicted"/>
<dbReference type="InterPro" id="IPR029063">
    <property type="entry name" value="SAM-dependent_MTases_sf"/>
</dbReference>
<sequence length="340" mass="38779">MNTIYPISIQAYRFHCEAALYQIKEIDAPNFTKIVVSVDCGKNKFYNTNFLYMVNLLMPVHIFKNPELYSKSNALQYNFAMKMLSKISFNSNSRILDIGCGDGVITNEIATIVSEGCVIGTDISDAMIEHAAKVYNGQRNVRFIQMDATQNIFRHQFDIITSFNCLHWVSDQRSAILGIAKAATDGAQIALLLSHRKSLYHLVLDKVCASDKWAFFFKDYISPRSFFDVANYESLLVESGLKVINIEEEEMTYYYQTPNDLKEFFSAAGSQIKLIPDDLKENFLNDFVNEFLNQVSLNDFDEIPVSFWCLQVVASKPYPTNKKSQEIYDLDVALKQGAHL</sequence>
<dbReference type="PANTHER" id="PTHR43861">
    <property type="entry name" value="TRANS-ACONITATE 2-METHYLTRANSFERASE-RELATED"/>
    <property type="match status" value="1"/>
</dbReference>
<evidence type="ECO:0000256" key="1">
    <source>
        <dbReference type="ARBA" id="ARBA00022603"/>
    </source>
</evidence>
<gene>
    <name evidence="4" type="ORF">ACD661_15570</name>
</gene>
<keyword evidence="1" id="KW-0489">Methyltransferase</keyword>
<dbReference type="EMBL" id="JBGORX010000011">
    <property type="protein sequence ID" value="MFJ1269977.1"/>
    <property type="molecule type" value="Genomic_DNA"/>
</dbReference>
<accession>A0ABW8DB74</accession>
<comment type="caution">
    <text evidence="4">The sequence shown here is derived from an EMBL/GenBank/DDBJ whole genome shotgun (WGS) entry which is preliminary data.</text>
</comment>
<evidence type="ECO:0000259" key="3">
    <source>
        <dbReference type="Pfam" id="PF13649"/>
    </source>
</evidence>
<evidence type="ECO:0000256" key="2">
    <source>
        <dbReference type="ARBA" id="ARBA00022679"/>
    </source>
</evidence>